<reference evidence="3" key="3">
    <citation type="submission" date="2018-08" db="UniProtKB">
        <authorList>
            <consortium name="EnsemblPlants"/>
        </authorList>
    </citation>
    <scope>IDENTIFICATION</scope>
    <source>
        <strain evidence="3">cv. Bd21</strain>
    </source>
</reference>
<feature type="compositionally biased region" description="Polar residues" evidence="1">
    <location>
        <begin position="176"/>
        <end position="185"/>
    </location>
</feature>
<proteinExistence type="predicted"/>
<dbReference type="Proteomes" id="UP000008810">
    <property type="component" value="Chromosome 2"/>
</dbReference>
<feature type="compositionally biased region" description="Low complexity" evidence="1">
    <location>
        <begin position="50"/>
        <end position="85"/>
    </location>
</feature>
<dbReference type="EMBL" id="CM000881">
    <property type="protein sequence ID" value="KQK04672.1"/>
    <property type="molecule type" value="Genomic_DNA"/>
</dbReference>
<protein>
    <submittedName>
        <fullName evidence="2 3">Uncharacterized protein</fullName>
    </submittedName>
</protein>
<dbReference type="InParanoid" id="A0A0Q3FZ68"/>
<reference evidence="2" key="2">
    <citation type="submission" date="2017-06" db="EMBL/GenBank/DDBJ databases">
        <title>WGS assembly of Brachypodium distachyon.</title>
        <authorList>
            <consortium name="The International Brachypodium Initiative"/>
            <person name="Lucas S."/>
            <person name="Harmon-Smith M."/>
            <person name="Lail K."/>
            <person name="Tice H."/>
            <person name="Grimwood J."/>
            <person name="Bruce D."/>
            <person name="Barry K."/>
            <person name="Shu S."/>
            <person name="Lindquist E."/>
            <person name="Wang M."/>
            <person name="Pitluck S."/>
            <person name="Vogel J.P."/>
            <person name="Garvin D.F."/>
            <person name="Mockler T.C."/>
            <person name="Schmutz J."/>
            <person name="Rokhsar D."/>
            <person name="Bevan M.W."/>
        </authorList>
    </citation>
    <scope>NUCLEOTIDE SEQUENCE</scope>
    <source>
        <strain evidence="2">Bd21</strain>
    </source>
</reference>
<feature type="compositionally biased region" description="Low complexity" evidence="1">
    <location>
        <begin position="373"/>
        <end position="423"/>
    </location>
</feature>
<evidence type="ECO:0000313" key="3">
    <source>
        <dbReference type="EnsemblPlants" id="KQK04672"/>
    </source>
</evidence>
<feature type="compositionally biased region" description="Low complexity" evidence="1">
    <location>
        <begin position="438"/>
        <end position="449"/>
    </location>
</feature>
<feature type="region of interest" description="Disordered" evidence="1">
    <location>
        <begin position="345"/>
        <end position="457"/>
    </location>
</feature>
<dbReference type="AlphaFoldDB" id="A0A0Q3FZ68"/>
<sequence length="457" mass="48369">MLPAVLPSVLPAVHLHDPAVPCAAALVGRLAYRGLAVASLHVDPLRPPRRSCSPRPRALATPSASSSPRSAPPSLAASAAAPPSSDRVGHPTCCCLRCRPLPPQDPAPFHASLSPLPPAISLGHLPLLYKNRSKCSKLSIEQRSRRRGKKKKKKADELTEQQPPASGRKKRGGRRFQQSISSRPNAQCPPPQGLRHPAPADARARVPDLEFEKRDRGLGAGLGGQTLVASVASTLCNFATATTARRCCREGAPINIDSFDRFEEADCGVTRAIKSQAAQAKHSSSDRATPSIKPVRSRSLRRRRAQSNCSPEFVAATAVLRVSSPFRLSHLPVPNAVTRSPLRLAAAAASGRPRRPSSSAPAAARSSRRLRSPARAARAPACPCARSVPARPCSAPRPCAAAAGHPPRAPAPRAAREPAACRATPRRPPPPRARRPGRSPALPARAAAGELVRRPEP</sequence>
<evidence type="ECO:0000256" key="1">
    <source>
        <dbReference type="SAM" id="MobiDB-lite"/>
    </source>
</evidence>
<feature type="compositionally biased region" description="Basic residues" evidence="1">
    <location>
        <begin position="295"/>
        <end position="305"/>
    </location>
</feature>
<reference evidence="2 3" key="1">
    <citation type="journal article" date="2010" name="Nature">
        <title>Genome sequencing and analysis of the model grass Brachypodium distachyon.</title>
        <authorList>
            <consortium name="International Brachypodium Initiative"/>
        </authorList>
    </citation>
    <scope>NUCLEOTIDE SEQUENCE [LARGE SCALE GENOMIC DNA]</scope>
    <source>
        <strain evidence="2 3">Bd21</strain>
    </source>
</reference>
<feature type="region of interest" description="Disordered" evidence="1">
    <location>
        <begin position="136"/>
        <end position="201"/>
    </location>
</feature>
<keyword evidence="4" id="KW-1185">Reference proteome</keyword>
<dbReference type="EnsemblPlants" id="KQK04672">
    <property type="protein sequence ID" value="KQK04672"/>
    <property type="gene ID" value="BRADI_2g15157v3"/>
</dbReference>
<name>A0A0Q3FZ68_BRADI</name>
<evidence type="ECO:0000313" key="4">
    <source>
        <dbReference type="Proteomes" id="UP000008810"/>
    </source>
</evidence>
<accession>A0A0Q3FZ68</accession>
<dbReference type="Gramene" id="KQK04672">
    <property type="protein sequence ID" value="KQK04672"/>
    <property type="gene ID" value="BRADI_2g15157v3"/>
</dbReference>
<feature type="region of interest" description="Disordered" evidence="1">
    <location>
        <begin position="277"/>
        <end position="306"/>
    </location>
</feature>
<evidence type="ECO:0000313" key="2">
    <source>
        <dbReference type="EMBL" id="KQK04672.1"/>
    </source>
</evidence>
<feature type="compositionally biased region" description="Basic residues" evidence="1">
    <location>
        <begin position="144"/>
        <end position="153"/>
    </location>
</feature>
<gene>
    <name evidence="2" type="ORF">BRADI_2g15157v3</name>
</gene>
<organism evidence="2">
    <name type="scientific">Brachypodium distachyon</name>
    <name type="common">Purple false brome</name>
    <name type="synonym">Trachynia distachya</name>
    <dbReference type="NCBI Taxonomy" id="15368"/>
    <lineage>
        <taxon>Eukaryota</taxon>
        <taxon>Viridiplantae</taxon>
        <taxon>Streptophyta</taxon>
        <taxon>Embryophyta</taxon>
        <taxon>Tracheophyta</taxon>
        <taxon>Spermatophyta</taxon>
        <taxon>Magnoliopsida</taxon>
        <taxon>Liliopsida</taxon>
        <taxon>Poales</taxon>
        <taxon>Poaceae</taxon>
        <taxon>BOP clade</taxon>
        <taxon>Pooideae</taxon>
        <taxon>Stipodae</taxon>
        <taxon>Brachypodieae</taxon>
        <taxon>Brachypodium</taxon>
    </lineage>
</organism>
<feature type="region of interest" description="Disordered" evidence="1">
    <location>
        <begin position="46"/>
        <end position="88"/>
    </location>
</feature>
<feature type="compositionally biased region" description="Low complexity" evidence="1">
    <location>
        <begin position="345"/>
        <end position="365"/>
    </location>
</feature>